<gene>
    <name evidence="1" type="ORF">NC661_08925</name>
</gene>
<evidence type="ECO:0000313" key="1">
    <source>
        <dbReference type="EMBL" id="MDC3420487.1"/>
    </source>
</evidence>
<dbReference type="Proteomes" id="UP001145072">
    <property type="component" value="Unassembled WGS sequence"/>
</dbReference>
<dbReference type="PROSITE" id="PS51257">
    <property type="entry name" value="PROKAR_LIPOPROTEIN"/>
    <property type="match status" value="1"/>
</dbReference>
<sequence length="182" mass="21561">MKKFWFVFIFTFSLFLVIGCSEKIPDDMKVYTNEYFNISTLLREDWTQVYSPDIDHNTLMFRVSNKEEIDIIKQENTYYLEDLYEESESYEQFIEAYVTKLEEESSTNIKKIHTLNKKIPIYAYATKTESYVFSVIEIEDTPLLLLLSISSENPDLESIKELESYSEFTKMINHTKPLEDGV</sequence>
<reference evidence="1" key="1">
    <citation type="submission" date="2022-06" db="EMBL/GenBank/DDBJ databases">
        <title>Aquibacillus sp. a new bacterium isolated from soil saline samples.</title>
        <authorList>
            <person name="Galisteo C."/>
            <person name="De La Haba R."/>
            <person name="Sanchez-Porro C."/>
            <person name="Ventosa A."/>
        </authorList>
    </citation>
    <scope>NUCLEOTIDE SEQUENCE</scope>
    <source>
        <strain evidence="1">JCM 12387</strain>
    </source>
</reference>
<evidence type="ECO:0000313" key="2">
    <source>
        <dbReference type="Proteomes" id="UP001145072"/>
    </source>
</evidence>
<dbReference type="EMBL" id="JAMQJZ010000005">
    <property type="protein sequence ID" value="MDC3420487.1"/>
    <property type="molecule type" value="Genomic_DNA"/>
</dbReference>
<proteinExistence type="predicted"/>
<dbReference type="RefSeq" id="WP_259869132.1">
    <property type="nucleotide sequence ID" value="NZ_JAMQJZ010000005.1"/>
</dbReference>
<comment type="caution">
    <text evidence="1">The sequence shown here is derived from an EMBL/GenBank/DDBJ whole genome shotgun (WGS) entry which is preliminary data.</text>
</comment>
<protein>
    <submittedName>
        <fullName evidence="1">Uncharacterized protein</fullName>
    </submittedName>
</protein>
<name>A0A9X4AHV0_9BACI</name>
<organism evidence="1 2">
    <name type="scientific">Aquibacillus koreensis</name>
    <dbReference type="NCBI Taxonomy" id="279446"/>
    <lineage>
        <taxon>Bacteria</taxon>
        <taxon>Bacillati</taxon>
        <taxon>Bacillota</taxon>
        <taxon>Bacilli</taxon>
        <taxon>Bacillales</taxon>
        <taxon>Bacillaceae</taxon>
        <taxon>Aquibacillus</taxon>
    </lineage>
</organism>
<dbReference type="AlphaFoldDB" id="A0A9X4AHV0"/>
<accession>A0A9X4AHV0</accession>
<keyword evidence="2" id="KW-1185">Reference proteome</keyword>